<dbReference type="EMBL" id="BGPR01000446">
    <property type="protein sequence ID" value="GBM20730.1"/>
    <property type="molecule type" value="Genomic_DNA"/>
</dbReference>
<gene>
    <name evidence="1" type="ORF">AVEN_105960_1</name>
</gene>
<sequence length="92" mass="10391">MNPISHGQKQLQLVNYFRTDLVILNHTIRGQHLSWHILSRFPPHTSWRTFDSDIYGGSSVESGLEPGTLRLRSPDLNTSVATAIVIFPHGKK</sequence>
<comment type="caution">
    <text evidence="1">The sequence shown here is derived from an EMBL/GenBank/DDBJ whole genome shotgun (WGS) entry which is preliminary data.</text>
</comment>
<keyword evidence="2" id="KW-1185">Reference proteome</keyword>
<dbReference type="Proteomes" id="UP000499080">
    <property type="component" value="Unassembled WGS sequence"/>
</dbReference>
<reference evidence="1 2" key="1">
    <citation type="journal article" date="2019" name="Sci. Rep.">
        <title>Orb-weaving spider Araneus ventricosus genome elucidates the spidroin gene catalogue.</title>
        <authorList>
            <person name="Kono N."/>
            <person name="Nakamura H."/>
            <person name="Ohtoshi R."/>
            <person name="Moran D.A.P."/>
            <person name="Shinohara A."/>
            <person name="Yoshida Y."/>
            <person name="Fujiwara M."/>
            <person name="Mori M."/>
            <person name="Tomita M."/>
            <person name="Arakawa K."/>
        </authorList>
    </citation>
    <scope>NUCLEOTIDE SEQUENCE [LARGE SCALE GENOMIC DNA]</scope>
</reference>
<accession>A0A4Y2DV44</accession>
<protein>
    <submittedName>
        <fullName evidence="1">Uncharacterized protein</fullName>
    </submittedName>
</protein>
<dbReference type="AlphaFoldDB" id="A0A4Y2DV44"/>
<proteinExistence type="predicted"/>
<evidence type="ECO:0000313" key="1">
    <source>
        <dbReference type="EMBL" id="GBM20730.1"/>
    </source>
</evidence>
<organism evidence="1 2">
    <name type="scientific">Araneus ventricosus</name>
    <name type="common">Orbweaver spider</name>
    <name type="synonym">Epeira ventricosa</name>
    <dbReference type="NCBI Taxonomy" id="182803"/>
    <lineage>
        <taxon>Eukaryota</taxon>
        <taxon>Metazoa</taxon>
        <taxon>Ecdysozoa</taxon>
        <taxon>Arthropoda</taxon>
        <taxon>Chelicerata</taxon>
        <taxon>Arachnida</taxon>
        <taxon>Araneae</taxon>
        <taxon>Araneomorphae</taxon>
        <taxon>Entelegynae</taxon>
        <taxon>Araneoidea</taxon>
        <taxon>Araneidae</taxon>
        <taxon>Araneus</taxon>
    </lineage>
</organism>
<name>A0A4Y2DV44_ARAVE</name>
<evidence type="ECO:0000313" key="2">
    <source>
        <dbReference type="Proteomes" id="UP000499080"/>
    </source>
</evidence>